<dbReference type="EMBL" id="LGST01000058">
    <property type="protein sequence ID" value="KND96176.1"/>
    <property type="molecule type" value="Genomic_DNA"/>
</dbReference>
<dbReference type="Proteomes" id="UP000037122">
    <property type="component" value="Unassembled WGS sequence"/>
</dbReference>
<keyword evidence="1" id="KW-0732">Signal</keyword>
<reference evidence="3" key="1">
    <citation type="journal article" date="2015" name="BMC Genomics">
        <title>Draft genome of a commonly misdiagnosed multidrug resistant pathogen Candida auris.</title>
        <authorList>
            <person name="Chatterjee S."/>
            <person name="Alampalli S.V."/>
            <person name="Nageshan R.K."/>
            <person name="Chettiar S.T."/>
            <person name="Joshi S."/>
            <person name="Tatu U.S."/>
        </authorList>
    </citation>
    <scope>NUCLEOTIDE SEQUENCE [LARGE SCALE GENOMIC DNA]</scope>
    <source>
        <strain evidence="3">6684</strain>
    </source>
</reference>
<feature type="chain" id="PRO_5005545153" evidence="1">
    <location>
        <begin position="25"/>
        <end position="72"/>
    </location>
</feature>
<evidence type="ECO:0000256" key="1">
    <source>
        <dbReference type="SAM" id="SignalP"/>
    </source>
</evidence>
<name>A0A0L0NPU4_CANAR</name>
<dbReference type="VEuPathDB" id="FungiDB:QG37_07535"/>
<sequence length="72" mass="8070">MNLVPMAFTVFATVWLQMSPCENAASPDATLPKGEIRRYGVPAPAFDWRKGASRNSAYLPREAKTKSKKKRE</sequence>
<accession>A0A0L0NPU4</accession>
<evidence type="ECO:0000313" key="2">
    <source>
        <dbReference type="EMBL" id="KND96176.1"/>
    </source>
</evidence>
<organism evidence="2 3">
    <name type="scientific">Candidozyma auris</name>
    <name type="common">Yeast</name>
    <name type="synonym">Candida auris</name>
    <dbReference type="NCBI Taxonomy" id="498019"/>
    <lineage>
        <taxon>Eukaryota</taxon>
        <taxon>Fungi</taxon>
        <taxon>Dikarya</taxon>
        <taxon>Ascomycota</taxon>
        <taxon>Saccharomycotina</taxon>
        <taxon>Pichiomycetes</taxon>
        <taxon>Metschnikowiaceae</taxon>
        <taxon>Candidozyma</taxon>
    </lineage>
</organism>
<evidence type="ECO:0000313" key="3">
    <source>
        <dbReference type="Proteomes" id="UP000037122"/>
    </source>
</evidence>
<feature type="signal peptide" evidence="1">
    <location>
        <begin position="1"/>
        <end position="24"/>
    </location>
</feature>
<gene>
    <name evidence="2" type="ORF">QG37_07535</name>
</gene>
<proteinExistence type="predicted"/>
<dbReference type="AlphaFoldDB" id="A0A0L0NPU4"/>
<comment type="caution">
    <text evidence="2">The sequence shown here is derived from an EMBL/GenBank/DDBJ whole genome shotgun (WGS) entry which is preliminary data.</text>
</comment>
<protein>
    <submittedName>
        <fullName evidence="2">Uncharacterized protein</fullName>
    </submittedName>
</protein>